<sequence>MIKRGIFKGIMLYSTWSAIGIMILRSGAATRGKAIRQISCKSMCKEFTYYQRLVRNGEFVVRDSDGNANRGSAHVPGGFCDCERYALKGTCPHIYLLAKDGKFELTCWQVYIQIQQVQEDFELLVKRFNADSRRSKMSLVNGKAAPPRDRFYFPESLPIPEGSFETELPAYVPPQKSCQVPRSNLRLPWI</sequence>
<evidence type="ECO:0000313" key="2">
    <source>
        <dbReference type="Proteomes" id="UP001626550"/>
    </source>
</evidence>
<name>A0ABD2PR60_9PLAT</name>
<dbReference type="AlphaFoldDB" id="A0ABD2PR60"/>
<comment type="caution">
    <text evidence="1">The sequence shown here is derived from an EMBL/GenBank/DDBJ whole genome shotgun (WGS) entry which is preliminary data.</text>
</comment>
<evidence type="ECO:0000313" key="1">
    <source>
        <dbReference type="EMBL" id="KAL3309983.1"/>
    </source>
</evidence>
<gene>
    <name evidence="1" type="ORF">Ciccas_011460</name>
</gene>
<reference evidence="1 2" key="1">
    <citation type="submission" date="2024-11" db="EMBL/GenBank/DDBJ databases">
        <title>Adaptive evolution of stress response genes in parasites aligns with host niche diversity.</title>
        <authorList>
            <person name="Hahn C."/>
            <person name="Resl P."/>
        </authorList>
    </citation>
    <scope>NUCLEOTIDE SEQUENCE [LARGE SCALE GENOMIC DNA]</scope>
    <source>
        <strain evidence="1">EGGRZ-B1_66</strain>
        <tissue evidence="1">Body</tissue>
    </source>
</reference>
<accession>A0ABD2PR60</accession>
<evidence type="ECO:0008006" key="3">
    <source>
        <dbReference type="Google" id="ProtNLM"/>
    </source>
</evidence>
<protein>
    <recommendedName>
        <fullName evidence="3">SWIM-type domain-containing protein</fullName>
    </recommendedName>
</protein>
<keyword evidence="2" id="KW-1185">Reference proteome</keyword>
<dbReference type="Proteomes" id="UP001626550">
    <property type="component" value="Unassembled WGS sequence"/>
</dbReference>
<dbReference type="EMBL" id="JBJKFK010003358">
    <property type="protein sequence ID" value="KAL3309983.1"/>
    <property type="molecule type" value="Genomic_DNA"/>
</dbReference>
<proteinExistence type="predicted"/>
<organism evidence="1 2">
    <name type="scientific">Cichlidogyrus casuarinus</name>
    <dbReference type="NCBI Taxonomy" id="1844966"/>
    <lineage>
        <taxon>Eukaryota</taxon>
        <taxon>Metazoa</taxon>
        <taxon>Spiralia</taxon>
        <taxon>Lophotrochozoa</taxon>
        <taxon>Platyhelminthes</taxon>
        <taxon>Monogenea</taxon>
        <taxon>Monopisthocotylea</taxon>
        <taxon>Dactylogyridea</taxon>
        <taxon>Ancyrocephalidae</taxon>
        <taxon>Cichlidogyrus</taxon>
    </lineage>
</organism>